<keyword evidence="2 5" id="KW-0456">Lyase</keyword>
<comment type="caution">
    <text evidence="5">The sequence shown here is derived from an EMBL/GenBank/DDBJ whole genome shotgun (WGS) entry which is preliminary data.</text>
</comment>
<dbReference type="InterPro" id="IPR008397">
    <property type="entry name" value="Alginate_lyase_dom"/>
</dbReference>
<name>A0ABW4I8L5_9SPHI</name>
<dbReference type="SUPFAM" id="SSF48230">
    <property type="entry name" value="Chondroitin AC/alginate lyase"/>
    <property type="match status" value="1"/>
</dbReference>
<dbReference type="Proteomes" id="UP001597118">
    <property type="component" value="Unassembled WGS sequence"/>
</dbReference>
<evidence type="ECO:0000313" key="5">
    <source>
        <dbReference type="EMBL" id="MFD1628752.1"/>
    </source>
</evidence>
<dbReference type="RefSeq" id="WP_379661138.1">
    <property type="nucleotide sequence ID" value="NZ_JBHUDG010000003.1"/>
</dbReference>
<evidence type="ECO:0000256" key="1">
    <source>
        <dbReference type="ARBA" id="ARBA00022729"/>
    </source>
</evidence>
<protein>
    <submittedName>
        <fullName evidence="5">Alginate lyase family protein</fullName>
    </submittedName>
</protein>
<feature type="chain" id="PRO_5047069556" evidence="3">
    <location>
        <begin position="26"/>
        <end position="417"/>
    </location>
</feature>
<feature type="domain" description="Alginate lyase" evidence="4">
    <location>
        <begin position="87"/>
        <end position="237"/>
    </location>
</feature>
<organism evidence="5 6">
    <name type="scientific">Pseudopedobacter beijingensis</name>
    <dbReference type="NCBI Taxonomy" id="1207056"/>
    <lineage>
        <taxon>Bacteria</taxon>
        <taxon>Pseudomonadati</taxon>
        <taxon>Bacteroidota</taxon>
        <taxon>Sphingobacteriia</taxon>
        <taxon>Sphingobacteriales</taxon>
        <taxon>Sphingobacteriaceae</taxon>
        <taxon>Pseudopedobacter</taxon>
    </lineage>
</organism>
<dbReference type="InterPro" id="IPR008929">
    <property type="entry name" value="Chondroitin_lyas"/>
</dbReference>
<dbReference type="Pfam" id="PF05426">
    <property type="entry name" value="Alginate_lyase"/>
    <property type="match status" value="1"/>
</dbReference>
<proteinExistence type="predicted"/>
<accession>A0ABW4I8L5</accession>
<dbReference type="GO" id="GO:0016829">
    <property type="term" value="F:lyase activity"/>
    <property type="evidence" value="ECO:0007669"/>
    <property type="project" value="UniProtKB-KW"/>
</dbReference>
<sequence length="417" mass="47322">MKKIYKATICAVLLVTISIIPHSKAQDISVKKGHPRLILSNTDIKQMRENVLSGTEPWKTSWGNLKHQLDSYVDKGTPKVYRGNISMAFYQAAIKEGSMARDLSIAYQITKDKAYANKAIEIIKSWSSEEGGLAGLSFDSTKYYPNTGMLVSRGVFTFLYAYDLLAADKLIDKKTEKQFKNWLRILVPHIKEGARRWEINDYFGKQYYQNHIAADAVGLLSLGVILRDNQLVKYAYDGQDNPRNIKNVIEGLILMKDQKPYSGEPGSWPVQDGEIMDRYRHFALHHYQETTKPNRALQYAGLSTNLLVIAAEIAQLNGLDLYGWKAATGEEIKQPLLFYADFYIQKDASIKGGFYDGETYWINTNNQATFSLWEVAHSRYPSEAKFKEVLKNNDRSSGDLHLLGPVLLTHGRSIDNE</sequence>
<evidence type="ECO:0000256" key="3">
    <source>
        <dbReference type="SAM" id="SignalP"/>
    </source>
</evidence>
<keyword evidence="6" id="KW-1185">Reference proteome</keyword>
<evidence type="ECO:0000259" key="4">
    <source>
        <dbReference type="Pfam" id="PF05426"/>
    </source>
</evidence>
<feature type="signal peptide" evidence="3">
    <location>
        <begin position="1"/>
        <end position="25"/>
    </location>
</feature>
<dbReference type="EMBL" id="JBHUDG010000003">
    <property type="protein sequence ID" value="MFD1628752.1"/>
    <property type="molecule type" value="Genomic_DNA"/>
</dbReference>
<gene>
    <name evidence="5" type="ORF">ACFSAH_02625</name>
</gene>
<dbReference type="Gene3D" id="1.50.10.100">
    <property type="entry name" value="Chondroitin AC/alginate lyase"/>
    <property type="match status" value="1"/>
</dbReference>
<evidence type="ECO:0000256" key="2">
    <source>
        <dbReference type="ARBA" id="ARBA00023239"/>
    </source>
</evidence>
<keyword evidence="1 3" id="KW-0732">Signal</keyword>
<reference evidence="6" key="1">
    <citation type="journal article" date="2019" name="Int. J. Syst. Evol. Microbiol.">
        <title>The Global Catalogue of Microorganisms (GCM) 10K type strain sequencing project: providing services to taxonomists for standard genome sequencing and annotation.</title>
        <authorList>
            <consortium name="The Broad Institute Genomics Platform"/>
            <consortium name="The Broad Institute Genome Sequencing Center for Infectious Disease"/>
            <person name="Wu L."/>
            <person name="Ma J."/>
        </authorList>
    </citation>
    <scope>NUCLEOTIDE SEQUENCE [LARGE SCALE GENOMIC DNA]</scope>
    <source>
        <strain evidence="6">CCUG 53762</strain>
    </source>
</reference>
<evidence type="ECO:0000313" key="6">
    <source>
        <dbReference type="Proteomes" id="UP001597118"/>
    </source>
</evidence>